<keyword evidence="8" id="KW-1185">Reference proteome</keyword>
<dbReference type="InterPro" id="IPR017438">
    <property type="entry name" value="ATP-NAD_kinase_N"/>
</dbReference>
<feature type="binding site" evidence="6">
    <location>
        <position position="174"/>
    </location>
    <ligand>
        <name>NAD(+)</name>
        <dbReference type="ChEBI" id="CHEBI:57540"/>
    </ligand>
</feature>
<evidence type="ECO:0000313" key="8">
    <source>
        <dbReference type="Proteomes" id="UP000092952"/>
    </source>
</evidence>
<proteinExistence type="inferred from homology"/>
<dbReference type="InterPro" id="IPR017437">
    <property type="entry name" value="ATP-NAD_kinase_PpnK-typ_C"/>
</dbReference>
<dbReference type="HAMAP" id="MF_00361">
    <property type="entry name" value="NAD_kinase"/>
    <property type="match status" value="1"/>
</dbReference>
<feature type="binding site" evidence="6">
    <location>
        <begin position="72"/>
        <end position="73"/>
    </location>
    <ligand>
        <name>NAD(+)</name>
        <dbReference type="ChEBI" id="CHEBI:57540"/>
    </ligand>
</feature>
<dbReference type="Pfam" id="PF20143">
    <property type="entry name" value="NAD_kinase_C"/>
    <property type="match status" value="1"/>
</dbReference>
<accession>A0A1B1YUJ5</accession>
<dbReference type="InterPro" id="IPR016064">
    <property type="entry name" value="NAD/diacylglycerol_kinase_sf"/>
</dbReference>
<dbReference type="Pfam" id="PF01513">
    <property type="entry name" value="NAD_kinase"/>
    <property type="match status" value="1"/>
</dbReference>
<dbReference type="GO" id="GO:0003951">
    <property type="term" value="F:NAD+ kinase activity"/>
    <property type="evidence" value="ECO:0007669"/>
    <property type="project" value="UniProtKB-UniRule"/>
</dbReference>
<dbReference type="RefSeq" id="WP_068804676.1">
    <property type="nucleotide sequence ID" value="NZ_CP014671.1"/>
</dbReference>
<feature type="binding site" evidence="6">
    <location>
        <begin position="146"/>
        <end position="147"/>
    </location>
    <ligand>
        <name>NAD(+)</name>
        <dbReference type="ChEBI" id="CHEBI:57540"/>
    </ligand>
</feature>
<evidence type="ECO:0000256" key="3">
    <source>
        <dbReference type="ARBA" id="ARBA00022857"/>
    </source>
</evidence>
<comment type="function">
    <text evidence="6">Involved in the regulation of the intracellular balance of NAD and NADP, and is a key enzyme in the biosynthesis of NADP. Catalyzes specifically the phosphorylation on 2'-hydroxyl of the adenosine moiety of NAD to yield NADP.</text>
</comment>
<comment type="cofactor">
    <cofactor evidence="6">
        <name>a divalent metal cation</name>
        <dbReference type="ChEBI" id="CHEBI:60240"/>
    </cofactor>
</comment>
<keyword evidence="2 6" id="KW-0418">Kinase</keyword>
<evidence type="ECO:0000256" key="6">
    <source>
        <dbReference type="HAMAP-Rule" id="MF_00361"/>
    </source>
</evidence>
<name>A0A1B1YUJ5_9GAMM</name>
<dbReference type="STRING" id="1810504.PG2T_09865"/>
<keyword evidence="1 6" id="KW-0808">Transferase</keyword>
<evidence type="ECO:0000256" key="4">
    <source>
        <dbReference type="ARBA" id="ARBA00023027"/>
    </source>
</evidence>
<dbReference type="EC" id="2.7.1.23" evidence="6"/>
<dbReference type="GO" id="GO:0006741">
    <property type="term" value="P:NADP+ biosynthetic process"/>
    <property type="evidence" value="ECO:0007669"/>
    <property type="project" value="UniProtKB-UniRule"/>
</dbReference>
<dbReference type="Gene3D" id="2.60.200.30">
    <property type="entry name" value="Probable inorganic polyphosphate/atp-NAD kinase, domain 2"/>
    <property type="match status" value="1"/>
</dbReference>
<dbReference type="Proteomes" id="UP000092952">
    <property type="component" value="Chromosome"/>
</dbReference>
<feature type="active site" description="Proton acceptor" evidence="6">
    <location>
        <position position="72"/>
    </location>
</feature>
<dbReference type="OrthoDB" id="9774737at2"/>
<evidence type="ECO:0000256" key="5">
    <source>
        <dbReference type="ARBA" id="ARBA00047925"/>
    </source>
</evidence>
<dbReference type="PANTHER" id="PTHR20275">
    <property type="entry name" value="NAD KINASE"/>
    <property type="match status" value="1"/>
</dbReference>
<dbReference type="KEGG" id="gbi:PG2T_09865"/>
<comment type="caution">
    <text evidence="6">Lacks conserved residue(s) required for the propagation of feature annotation.</text>
</comment>
<dbReference type="GO" id="GO:0051287">
    <property type="term" value="F:NAD binding"/>
    <property type="evidence" value="ECO:0007669"/>
    <property type="project" value="UniProtKB-ARBA"/>
</dbReference>
<dbReference type="GO" id="GO:0019674">
    <property type="term" value="P:NAD+ metabolic process"/>
    <property type="evidence" value="ECO:0007669"/>
    <property type="project" value="InterPro"/>
</dbReference>
<dbReference type="GO" id="GO:0005524">
    <property type="term" value="F:ATP binding"/>
    <property type="evidence" value="ECO:0007669"/>
    <property type="project" value="UniProtKB-KW"/>
</dbReference>
<dbReference type="AlphaFoldDB" id="A0A1B1YUJ5"/>
<dbReference type="FunCoup" id="A0A1B1YUJ5">
    <property type="interactions" value="538"/>
</dbReference>
<comment type="similarity">
    <text evidence="6">Belongs to the NAD kinase family.</text>
</comment>
<dbReference type="Gene3D" id="3.40.50.10330">
    <property type="entry name" value="Probable inorganic polyphosphate/atp-NAD kinase, domain 1"/>
    <property type="match status" value="1"/>
</dbReference>
<dbReference type="GO" id="GO:0046872">
    <property type="term" value="F:metal ion binding"/>
    <property type="evidence" value="ECO:0007669"/>
    <property type="project" value="UniProtKB-UniRule"/>
</dbReference>
<dbReference type="EMBL" id="CP014671">
    <property type="protein sequence ID" value="ANX04455.1"/>
    <property type="molecule type" value="Genomic_DNA"/>
</dbReference>
<dbReference type="SUPFAM" id="SSF111331">
    <property type="entry name" value="NAD kinase/diacylglycerol kinase-like"/>
    <property type="match status" value="1"/>
</dbReference>
<comment type="catalytic activity">
    <reaction evidence="5 6">
        <text>NAD(+) + ATP = ADP + NADP(+) + H(+)</text>
        <dbReference type="Rhea" id="RHEA:18629"/>
        <dbReference type="ChEBI" id="CHEBI:15378"/>
        <dbReference type="ChEBI" id="CHEBI:30616"/>
        <dbReference type="ChEBI" id="CHEBI:57540"/>
        <dbReference type="ChEBI" id="CHEBI:58349"/>
        <dbReference type="ChEBI" id="CHEBI:456216"/>
        <dbReference type="EC" id="2.7.1.23"/>
    </reaction>
</comment>
<dbReference type="InParanoid" id="A0A1B1YUJ5"/>
<dbReference type="GO" id="GO:0005737">
    <property type="term" value="C:cytoplasm"/>
    <property type="evidence" value="ECO:0007669"/>
    <property type="project" value="UniProtKB-SubCell"/>
</dbReference>
<feature type="binding site" evidence="6">
    <location>
        <begin position="187"/>
        <end position="192"/>
    </location>
    <ligand>
        <name>NAD(+)</name>
        <dbReference type="ChEBI" id="CHEBI:57540"/>
    </ligand>
</feature>
<keyword evidence="6" id="KW-0963">Cytoplasm</keyword>
<feature type="binding site" evidence="6">
    <location>
        <position position="176"/>
    </location>
    <ligand>
        <name>NAD(+)</name>
        <dbReference type="ChEBI" id="CHEBI:57540"/>
    </ligand>
</feature>
<reference evidence="8" key="1">
    <citation type="submission" date="2016-03" db="EMBL/GenBank/DDBJ databases">
        <title>Complete genome sequence of Solimmundus cernigliae, representing a novel lineage of polycyclic aromatic hydrocarbon degraders within the Gammaproteobacteria.</title>
        <authorList>
            <person name="Singleton D.R."/>
            <person name="Dickey A.N."/>
            <person name="Scholl E.H."/>
            <person name="Wright F.A."/>
            <person name="Aitken M.D."/>
        </authorList>
    </citation>
    <scope>NUCLEOTIDE SEQUENCE [LARGE SCALE GENOMIC DNA]</scope>
    <source>
        <strain evidence="8">TR3.2</strain>
    </source>
</reference>
<keyword evidence="6" id="KW-0067">ATP-binding</keyword>
<dbReference type="InterPro" id="IPR002504">
    <property type="entry name" value="NADK"/>
</dbReference>
<sequence>MPLAFRQPALLWHRDDAVVSGLADRLRAVLPELGCQVGGAQVRPDSDAAADAAVRERLAAEGTDLGIVLGGDGTLLAAARILAALDIPLLCVNLGRLGFLADISPAETFDVLPSILRGEFFAEERLLLEVQIHRSGQVLGNGIALNEVALHKWDSLKMIEFETRAGGRLLNRQRADGLIVATPTGSTAYALSAGGPILYPDLLALVVVPICQHTMAIRPMVLGAQQAIEIELTNDSWSRARVVCDGQQSLPLEIGDRVLIRARERPLRLIHPAGYDYFELLRTKMHWGG</sequence>
<dbReference type="PANTHER" id="PTHR20275:SF0">
    <property type="entry name" value="NAD KINASE"/>
    <property type="match status" value="1"/>
</dbReference>
<keyword evidence="3 6" id="KW-0521">NADP</keyword>
<evidence type="ECO:0000256" key="2">
    <source>
        <dbReference type="ARBA" id="ARBA00022777"/>
    </source>
</evidence>
<comment type="subcellular location">
    <subcellularLocation>
        <location evidence="6">Cytoplasm</location>
    </subcellularLocation>
</comment>
<keyword evidence="4 6" id="KW-0520">NAD</keyword>
<gene>
    <name evidence="6" type="primary">nadK</name>
    <name evidence="7" type="ORF">PG2T_09865</name>
</gene>
<feature type="binding site" evidence="6">
    <location>
        <position position="247"/>
    </location>
    <ligand>
        <name>NAD(+)</name>
        <dbReference type="ChEBI" id="CHEBI:57540"/>
    </ligand>
</feature>
<keyword evidence="6" id="KW-0547">Nucleotide-binding</keyword>
<protein>
    <recommendedName>
        <fullName evidence="6">NAD kinase</fullName>
        <ecNumber evidence="6">2.7.1.23</ecNumber>
    </recommendedName>
    <alternativeName>
        <fullName evidence="6">ATP-dependent NAD kinase</fullName>
    </alternativeName>
</protein>
<evidence type="ECO:0000313" key="7">
    <source>
        <dbReference type="EMBL" id="ANX04455.1"/>
    </source>
</evidence>
<organism evidence="7 8">
    <name type="scientific">Immundisolibacter cernigliae</name>
    <dbReference type="NCBI Taxonomy" id="1810504"/>
    <lineage>
        <taxon>Bacteria</taxon>
        <taxon>Pseudomonadati</taxon>
        <taxon>Pseudomonadota</taxon>
        <taxon>Gammaproteobacteria</taxon>
        <taxon>Immundisolibacterales</taxon>
        <taxon>Immundisolibacteraceae</taxon>
        <taxon>Immundisolibacter</taxon>
    </lineage>
</organism>
<feature type="binding site" evidence="6">
    <location>
        <position position="157"/>
    </location>
    <ligand>
        <name>NAD(+)</name>
        <dbReference type="ChEBI" id="CHEBI:57540"/>
    </ligand>
</feature>
<evidence type="ECO:0000256" key="1">
    <source>
        <dbReference type="ARBA" id="ARBA00022679"/>
    </source>
</evidence>